<evidence type="ECO:0000256" key="2">
    <source>
        <dbReference type="ARBA" id="ARBA00022801"/>
    </source>
</evidence>
<sequence>MESLPDAQIRSGVRVAARVLLVDAEQRLLLFQGVDPHVPDATFWFTAGGGLEPGEELLDGALRELREETGMRVAADRMLGPVWLRRVRFSFEGVEYDSEEWFFLTALTDAVVVDTAGFTELENRTVRGHRWWSADDLAATGETVYPLQLAELLPGLLADGWDGQLRLVD</sequence>
<dbReference type="CDD" id="cd04685">
    <property type="entry name" value="NUDIX_Hydrolase"/>
    <property type="match status" value="1"/>
</dbReference>
<evidence type="ECO:0000313" key="5">
    <source>
        <dbReference type="EMBL" id="TQM15248.1"/>
    </source>
</evidence>
<dbReference type="SUPFAM" id="SSF55811">
    <property type="entry name" value="Nudix"/>
    <property type="match status" value="1"/>
</dbReference>
<evidence type="ECO:0000256" key="3">
    <source>
        <dbReference type="ARBA" id="ARBA00022842"/>
    </source>
</evidence>
<dbReference type="EMBL" id="VFPA01000001">
    <property type="protein sequence ID" value="TQM15248.1"/>
    <property type="molecule type" value="Genomic_DNA"/>
</dbReference>
<dbReference type="Pfam" id="PF00293">
    <property type="entry name" value="NUDIX"/>
    <property type="match status" value="1"/>
</dbReference>
<reference evidence="5 6" key="1">
    <citation type="submission" date="2019-06" db="EMBL/GenBank/DDBJ databases">
        <title>Sequencing the genomes of 1000 actinobacteria strains.</title>
        <authorList>
            <person name="Klenk H.-P."/>
        </authorList>
    </citation>
    <scope>NUCLEOTIDE SEQUENCE [LARGE SCALE GENOMIC DNA]</scope>
    <source>
        <strain evidence="5 6">DSM 45301</strain>
    </source>
</reference>
<dbReference type="AlphaFoldDB" id="A0A543E0Y2"/>
<evidence type="ECO:0000259" key="4">
    <source>
        <dbReference type="PROSITE" id="PS51462"/>
    </source>
</evidence>
<comment type="cofactor">
    <cofactor evidence="1">
        <name>Mg(2+)</name>
        <dbReference type="ChEBI" id="CHEBI:18420"/>
    </cofactor>
</comment>
<proteinExistence type="predicted"/>
<evidence type="ECO:0000256" key="1">
    <source>
        <dbReference type="ARBA" id="ARBA00001946"/>
    </source>
</evidence>
<dbReference type="Gene3D" id="3.90.79.10">
    <property type="entry name" value="Nucleoside Triphosphate Pyrophosphohydrolase"/>
    <property type="match status" value="1"/>
</dbReference>
<keyword evidence="2" id="KW-0378">Hydrolase</keyword>
<dbReference type="RefSeq" id="WP_211366260.1">
    <property type="nucleotide sequence ID" value="NZ_VFPA01000001.1"/>
</dbReference>
<dbReference type="PROSITE" id="PS00893">
    <property type="entry name" value="NUDIX_BOX"/>
    <property type="match status" value="1"/>
</dbReference>
<dbReference type="PROSITE" id="PS51462">
    <property type="entry name" value="NUDIX"/>
    <property type="match status" value="1"/>
</dbReference>
<evidence type="ECO:0000313" key="6">
    <source>
        <dbReference type="Proteomes" id="UP000315677"/>
    </source>
</evidence>
<dbReference type="InterPro" id="IPR020084">
    <property type="entry name" value="NUDIX_hydrolase_CS"/>
</dbReference>
<accession>A0A543E0Y2</accession>
<keyword evidence="3" id="KW-0460">Magnesium</keyword>
<comment type="caution">
    <text evidence="5">The sequence shown here is derived from an EMBL/GenBank/DDBJ whole genome shotgun (WGS) entry which is preliminary data.</text>
</comment>
<organism evidence="5 6">
    <name type="scientific">Pseudonocardia kunmingensis</name>
    <dbReference type="NCBI Taxonomy" id="630975"/>
    <lineage>
        <taxon>Bacteria</taxon>
        <taxon>Bacillati</taxon>
        <taxon>Actinomycetota</taxon>
        <taxon>Actinomycetes</taxon>
        <taxon>Pseudonocardiales</taxon>
        <taxon>Pseudonocardiaceae</taxon>
        <taxon>Pseudonocardia</taxon>
    </lineage>
</organism>
<dbReference type="PANTHER" id="PTHR43046:SF12">
    <property type="entry name" value="GDP-MANNOSE MANNOSYL HYDROLASE"/>
    <property type="match status" value="1"/>
</dbReference>
<dbReference type="PANTHER" id="PTHR43046">
    <property type="entry name" value="GDP-MANNOSE MANNOSYL HYDROLASE"/>
    <property type="match status" value="1"/>
</dbReference>
<dbReference type="InterPro" id="IPR000086">
    <property type="entry name" value="NUDIX_hydrolase_dom"/>
</dbReference>
<dbReference type="InterPro" id="IPR015797">
    <property type="entry name" value="NUDIX_hydrolase-like_dom_sf"/>
</dbReference>
<dbReference type="GO" id="GO:0016787">
    <property type="term" value="F:hydrolase activity"/>
    <property type="evidence" value="ECO:0007669"/>
    <property type="project" value="UniProtKB-KW"/>
</dbReference>
<gene>
    <name evidence="5" type="ORF">FB558_2031</name>
</gene>
<dbReference type="Proteomes" id="UP000315677">
    <property type="component" value="Unassembled WGS sequence"/>
</dbReference>
<feature type="domain" description="Nudix hydrolase" evidence="4">
    <location>
        <begin position="12"/>
        <end position="155"/>
    </location>
</feature>
<name>A0A543E0Y2_9PSEU</name>
<keyword evidence="6" id="KW-1185">Reference proteome</keyword>
<protein>
    <submittedName>
        <fullName evidence="5">ADP-ribose pyrophosphatase YjhB (NUDIX family)</fullName>
    </submittedName>
</protein>